<dbReference type="GO" id="GO:0003677">
    <property type="term" value="F:DNA binding"/>
    <property type="evidence" value="ECO:0007669"/>
    <property type="project" value="UniProtKB-KW"/>
</dbReference>
<dbReference type="SUPFAM" id="SSF46689">
    <property type="entry name" value="Homeodomain-like"/>
    <property type="match status" value="1"/>
</dbReference>
<comment type="caution">
    <text evidence="9">The sequence shown here is derived from an EMBL/GenBank/DDBJ whole genome shotgun (WGS) entry which is preliminary data.</text>
</comment>
<dbReference type="Pfam" id="PF02796">
    <property type="entry name" value="HTH_7"/>
    <property type="match status" value="1"/>
</dbReference>
<protein>
    <submittedName>
        <fullName evidence="9">Helix-turn-helix domain-containing protein</fullName>
    </submittedName>
</protein>
<evidence type="ECO:0000256" key="3">
    <source>
        <dbReference type="ARBA" id="ARBA00023125"/>
    </source>
</evidence>
<evidence type="ECO:0000256" key="7">
    <source>
        <dbReference type="SAM" id="MobiDB-lite"/>
    </source>
</evidence>
<gene>
    <name evidence="9" type="ORF">GGG17_12075</name>
</gene>
<evidence type="ECO:0000256" key="6">
    <source>
        <dbReference type="PROSITE-ProRule" id="PRU10137"/>
    </source>
</evidence>
<dbReference type="SUPFAM" id="SSF53041">
    <property type="entry name" value="Resolvase-like"/>
    <property type="match status" value="1"/>
</dbReference>
<sequence length="242" mass="26213">MGAQGQTVGYIRVSSAGQNPARQKQTIGAVDTTFEDVASGKRGTERDGLAQLLAFVRRGDTVRVAHIDRLARSLVDLERLVGVLVEKGVTVEFVSNHLTFAPGGDDKYARFQRQVLAAAADLERAMIAERQAEGIALAKERGVYKGRRRKFTEAEAEQVRKRYLAGESVAALAKELGCSRRVIYDAANRSGGYARPVAEPPKMRGAETVALFEDDEVAEPSAAQRRRALRRAAAAAERSAGS</sequence>
<dbReference type="PANTHER" id="PTHR30461:SF26">
    <property type="entry name" value="RESOLVASE HOMOLOG YNEB"/>
    <property type="match status" value="1"/>
</dbReference>
<dbReference type="GO" id="GO:0015074">
    <property type="term" value="P:DNA integration"/>
    <property type="evidence" value="ECO:0007669"/>
    <property type="project" value="UniProtKB-KW"/>
</dbReference>
<dbReference type="InterPro" id="IPR006119">
    <property type="entry name" value="Resolv_N"/>
</dbReference>
<dbReference type="InterPro" id="IPR050639">
    <property type="entry name" value="SSR_resolvase"/>
</dbReference>
<evidence type="ECO:0000313" key="9">
    <source>
        <dbReference type="EMBL" id="MTB72686.1"/>
    </source>
</evidence>
<reference evidence="9 10" key="1">
    <citation type="submission" date="2019-11" db="EMBL/GenBank/DDBJ databases">
        <title>Whole genome sequencing identifies a novel species of the genus Arsenicicoccus isolated from human blood.</title>
        <authorList>
            <person name="Jeong J.H."/>
            <person name="Kweon O.J."/>
            <person name="Kim H.R."/>
            <person name="Kim T.-H."/>
            <person name="Ha S.-M."/>
            <person name="Lee M.-K."/>
        </authorList>
    </citation>
    <scope>NUCLEOTIDE SEQUENCE [LARGE SCALE GENOMIC DNA]</scope>
    <source>
        <strain evidence="9 10">MKL-02</strain>
    </source>
</reference>
<keyword evidence="10" id="KW-1185">Reference proteome</keyword>
<accession>A0A6I3J058</accession>
<dbReference type="AlphaFoldDB" id="A0A6I3J058"/>
<dbReference type="CDD" id="cd00569">
    <property type="entry name" value="HTH_Hin_like"/>
    <property type="match status" value="1"/>
</dbReference>
<evidence type="ECO:0000313" key="10">
    <source>
        <dbReference type="Proteomes" id="UP000431092"/>
    </source>
</evidence>
<evidence type="ECO:0000256" key="4">
    <source>
        <dbReference type="ARBA" id="ARBA00023172"/>
    </source>
</evidence>
<name>A0A6I3J058_9MICO</name>
<keyword evidence="3" id="KW-0238">DNA-binding</keyword>
<dbReference type="InterPro" id="IPR006120">
    <property type="entry name" value="Resolvase_HTH_dom"/>
</dbReference>
<dbReference type="InterPro" id="IPR006118">
    <property type="entry name" value="Recombinase_CS"/>
</dbReference>
<dbReference type="Pfam" id="PF00239">
    <property type="entry name" value="Resolvase"/>
    <property type="match status" value="1"/>
</dbReference>
<feature type="compositionally biased region" description="Low complexity" evidence="7">
    <location>
        <begin position="231"/>
        <end position="242"/>
    </location>
</feature>
<keyword evidence="4" id="KW-0233">DNA recombination</keyword>
<dbReference type="PROSITE" id="PS00397">
    <property type="entry name" value="RECOMBINASES_1"/>
    <property type="match status" value="1"/>
</dbReference>
<keyword evidence="2" id="KW-0229">DNA integration</keyword>
<organism evidence="9 10">
    <name type="scientific">Arsenicicoccus cauae</name>
    <dbReference type="NCBI Taxonomy" id="2663847"/>
    <lineage>
        <taxon>Bacteria</taxon>
        <taxon>Bacillati</taxon>
        <taxon>Actinomycetota</taxon>
        <taxon>Actinomycetes</taxon>
        <taxon>Micrococcales</taxon>
        <taxon>Intrasporangiaceae</taxon>
        <taxon>Arsenicicoccus</taxon>
    </lineage>
</organism>
<evidence type="ECO:0000259" key="8">
    <source>
        <dbReference type="PROSITE" id="PS51736"/>
    </source>
</evidence>
<evidence type="ECO:0000256" key="2">
    <source>
        <dbReference type="ARBA" id="ARBA00022908"/>
    </source>
</evidence>
<dbReference type="Gene3D" id="3.40.50.1390">
    <property type="entry name" value="Resolvase, N-terminal catalytic domain"/>
    <property type="match status" value="1"/>
</dbReference>
<dbReference type="InterPro" id="IPR009057">
    <property type="entry name" value="Homeodomain-like_sf"/>
</dbReference>
<evidence type="ECO:0000256" key="1">
    <source>
        <dbReference type="ARBA" id="ARBA00009913"/>
    </source>
</evidence>
<feature type="active site" description="O-(5'-phospho-DNA)-serine intermediate" evidence="5 6">
    <location>
        <position position="14"/>
    </location>
</feature>
<dbReference type="Gene3D" id="1.10.10.60">
    <property type="entry name" value="Homeodomain-like"/>
    <property type="match status" value="1"/>
</dbReference>
<feature type="domain" description="Resolvase/invertase-type recombinase catalytic" evidence="8">
    <location>
        <begin position="6"/>
        <end position="142"/>
    </location>
</feature>
<dbReference type="EMBL" id="WLVL01000040">
    <property type="protein sequence ID" value="MTB72686.1"/>
    <property type="molecule type" value="Genomic_DNA"/>
</dbReference>
<dbReference type="InterPro" id="IPR036162">
    <property type="entry name" value="Resolvase-like_N_sf"/>
</dbReference>
<feature type="region of interest" description="Disordered" evidence="7">
    <location>
        <begin position="222"/>
        <end position="242"/>
    </location>
</feature>
<evidence type="ECO:0000256" key="5">
    <source>
        <dbReference type="PIRSR" id="PIRSR606118-50"/>
    </source>
</evidence>
<dbReference type="PANTHER" id="PTHR30461">
    <property type="entry name" value="DNA-INVERTASE FROM LAMBDOID PROPHAGE"/>
    <property type="match status" value="1"/>
</dbReference>
<proteinExistence type="inferred from homology"/>
<dbReference type="CDD" id="cd03768">
    <property type="entry name" value="SR_ResInv"/>
    <property type="match status" value="1"/>
</dbReference>
<comment type="similarity">
    <text evidence="1">Belongs to the site-specific recombinase resolvase family.</text>
</comment>
<dbReference type="SMART" id="SM00857">
    <property type="entry name" value="Resolvase"/>
    <property type="match status" value="1"/>
</dbReference>
<dbReference type="PROSITE" id="PS51736">
    <property type="entry name" value="RECOMBINASES_3"/>
    <property type="match status" value="1"/>
</dbReference>
<dbReference type="GO" id="GO:0000150">
    <property type="term" value="F:DNA strand exchange activity"/>
    <property type="evidence" value="ECO:0007669"/>
    <property type="project" value="InterPro"/>
</dbReference>
<dbReference type="Proteomes" id="UP000431092">
    <property type="component" value="Unassembled WGS sequence"/>
</dbReference>